<keyword evidence="3" id="KW-1003">Cell membrane</keyword>
<keyword evidence="16" id="KW-1185">Reference proteome</keyword>
<sequence length="446" mass="48522">MALWLNILLVFVFLLIGSVFSGTELALVSLRGSQLDQMEQEDARGARVAKTARDPNTFLSTVQIGVTVSGFLSASFGASSIAPSVDPIVRSWGVPASLASTLTTIALTIIISYFSIIISELVPKRIAMQRTEQIARAVVPAIDAFSKACKPLIWLIAKNTNGLVRLLGFDPQQTDTEVSDDELRVLVSSNTNLSKDERMILGDVFDASETSVAEVMRPRADVVFISGDMTLREAADFVRNEPYSRYPVTGRDFDDVLGFVHVRDLLDVRDPNAKTVADVTRPGIALPGTSKLLPSLEKLRMRGIHLAVVIDEYGGTDGIVTLEDMTEELVGDIRDEYDLPSEKGGPRPDRQAFIDGIATVEGGMTIEDFADMTGIELEDGPYETVAGYFLAHTGKLGEVGEVLHSDDGYDMVVTKVDGRRIETLEVRKRGSEESEDNAESADSPSE</sequence>
<feature type="transmembrane region" description="Helical" evidence="12">
    <location>
        <begin position="98"/>
        <end position="122"/>
    </location>
</feature>
<feature type="transmembrane region" description="Helical" evidence="12">
    <location>
        <begin position="57"/>
        <end position="78"/>
    </location>
</feature>
<dbReference type="Pfam" id="PF00571">
    <property type="entry name" value="CBS"/>
    <property type="match status" value="2"/>
</dbReference>
<comment type="similarity">
    <text evidence="2">Belongs to the UPF0053 family.</text>
</comment>
<dbReference type="InterPro" id="IPR046342">
    <property type="entry name" value="CBS_dom_sf"/>
</dbReference>
<dbReference type="InterPro" id="IPR044751">
    <property type="entry name" value="Ion_transp-like_CBS"/>
</dbReference>
<keyword evidence="8 10" id="KW-0472">Membrane</keyword>
<keyword evidence="6 10" id="KW-1133">Transmembrane helix</keyword>
<dbReference type="PROSITE" id="PS51371">
    <property type="entry name" value="CBS"/>
    <property type="match status" value="2"/>
</dbReference>
<evidence type="ECO:0000256" key="2">
    <source>
        <dbReference type="ARBA" id="ARBA00006337"/>
    </source>
</evidence>
<accession>A0ABM8BAV9</accession>
<evidence type="ECO:0000256" key="7">
    <source>
        <dbReference type="ARBA" id="ARBA00023122"/>
    </source>
</evidence>
<evidence type="ECO:0000259" key="14">
    <source>
        <dbReference type="PROSITE" id="PS51846"/>
    </source>
</evidence>
<dbReference type="Proteomes" id="UP001321748">
    <property type="component" value="Chromosome"/>
</dbReference>
<keyword evidence="5" id="KW-0677">Repeat</keyword>
<evidence type="ECO:0000256" key="9">
    <source>
        <dbReference type="PROSITE-ProRule" id="PRU00703"/>
    </source>
</evidence>
<dbReference type="PANTHER" id="PTHR43099:SF5">
    <property type="entry name" value="HLYC_CORC FAMILY TRANSPORTER"/>
    <property type="match status" value="1"/>
</dbReference>
<dbReference type="InterPro" id="IPR051676">
    <property type="entry name" value="UPF0053_domain"/>
</dbReference>
<evidence type="ECO:0000313" key="15">
    <source>
        <dbReference type="EMBL" id="BDR53927.1"/>
    </source>
</evidence>
<dbReference type="InterPro" id="IPR016169">
    <property type="entry name" value="FAD-bd_PCMH_sub2"/>
</dbReference>
<evidence type="ECO:0000256" key="5">
    <source>
        <dbReference type="ARBA" id="ARBA00022737"/>
    </source>
</evidence>
<feature type="region of interest" description="Disordered" evidence="11">
    <location>
        <begin position="426"/>
        <end position="446"/>
    </location>
</feature>
<feature type="compositionally biased region" description="Acidic residues" evidence="11">
    <location>
        <begin position="433"/>
        <end position="446"/>
    </location>
</feature>
<dbReference type="PANTHER" id="PTHR43099">
    <property type="entry name" value="UPF0053 PROTEIN YRKA"/>
    <property type="match status" value="1"/>
</dbReference>
<gene>
    <name evidence="15" type="ORF">KIMH_00380</name>
</gene>
<dbReference type="PROSITE" id="PS51846">
    <property type="entry name" value="CNNM"/>
    <property type="match status" value="1"/>
</dbReference>
<reference evidence="15 16" key="1">
    <citation type="journal article" date="2023" name="Microbiol. Spectr.">
        <title>Symbiosis of Carpenter Bees with Uncharacterized Lactic Acid Bacteria Showing NAD Auxotrophy.</title>
        <authorList>
            <person name="Kawasaki S."/>
            <person name="Ozawa K."/>
            <person name="Mori T."/>
            <person name="Yamamoto A."/>
            <person name="Ito M."/>
            <person name="Ohkuma M."/>
            <person name="Sakamoto M."/>
            <person name="Matsutani M."/>
        </authorList>
    </citation>
    <scope>NUCLEOTIDE SEQUENCE [LARGE SCALE GENOMIC DNA]</scope>
    <source>
        <strain evidence="15 16">KimH</strain>
    </source>
</reference>
<dbReference type="Gene3D" id="3.30.465.10">
    <property type="match status" value="1"/>
</dbReference>
<evidence type="ECO:0000256" key="3">
    <source>
        <dbReference type="ARBA" id="ARBA00022475"/>
    </source>
</evidence>
<dbReference type="SUPFAM" id="SSF56176">
    <property type="entry name" value="FAD-binding/transporter-associated domain-like"/>
    <property type="match status" value="1"/>
</dbReference>
<evidence type="ECO:0000256" key="4">
    <source>
        <dbReference type="ARBA" id="ARBA00022692"/>
    </source>
</evidence>
<proteinExistence type="inferred from homology"/>
<dbReference type="InterPro" id="IPR005170">
    <property type="entry name" value="Transptr-assoc_dom"/>
</dbReference>
<feature type="transmembrane region" description="Helical" evidence="12">
    <location>
        <begin position="6"/>
        <end position="28"/>
    </location>
</feature>
<dbReference type="Gene3D" id="3.10.580.10">
    <property type="entry name" value="CBS-domain"/>
    <property type="match status" value="1"/>
</dbReference>
<name>A0ABM8BAV9_9BIFI</name>
<dbReference type="CDD" id="cd04590">
    <property type="entry name" value="CBS_pair_CorC_HlyC_assoc"/>
    <property type="match status" value="1"/>
</dbReference>
<feature type="domain" description="CBS" evidence="13">
    <location>
        <begin position="279"/>
        <end position="336"/>
    </location>
</feature>
<evidence type="ECO:0000256" key="1">
    <source>
        <dbReference type="ARBA" id="ARBA00004651"/>
    </source>
</evidence>
<keyword evidence="7 9" id="KW-0129">CBS domain</keyword>
<dbReference type="SUPFAM" id="SSF54631">
    <property type="entry name" value="CBS-domain pair"/>
    <property type="match status" value="1"/>
</dbReference>
<evidence type="ECO:0000256" key="11">
    <source>
        <dbReference type="SAM" id="MobiDB-lite"/>
    </source>
</evidence>
<dbReference type="Pfam" id="PF03471">
    <property type="entry name" value="CorC_HlyC"/>
    <property type="match status" value="1"/>
</dbReference>
<evidence type="ECO:0000259" key="13">
    <source>
        <dbReference type="PROSITE" id="PS51371"/>
    </source>
</evidence>
<evidence type="ECO:0000256" key="8">
    <source>
        <dbReference type="ARBA" id="ARBA00023136"/>
    </source>
</evidence>
<organism evidence="15 16">
    <name type="scientific">Bombiscardovia apis</name>
    <dbReference type="NCBI Taxonomy" id="2932182"/>
    <lineage>
        <taxon>Bacteria</taxon>
        <taxon>Bacillati</taxon>
        <taxon>Actinomycetota</taxon>
        <taxon>Actinomycetes</taxon>
        <taxon>Bifidobacteriales</taxon>
        <taxon>Bifidobacteriaceae</taxon>
        <taxon>Bombiscardovia</taxon>
    </lineage>
</organism>
<dbReference type="InterPro" id="IPR000644">
    <property type="entry name" value="CBS_dom"/>
</dbReference>
<keyword evidence="4 10" id="KW-0812">Transmembrane</keyword>
<evidence type="ECO:0000256" key="12">
    <source>
        <dbReference type="SAM" id="Phobius"/>
    </source>
</evidence>
<evidence type="ECO:0000256" key="10">
    <source>
        <dbReference type="PROSITE-ProRule" id="PRU01193"/>
    </source>
</evidence>
<dbReference type="InterPro" id="IPR002550">
    <property type="entry name" value="CNNM"/>
</dbReference>
<feature type="domain" description="CBS" evidence="13">
    <location>
        <begin position="216"/>
        <end position="275"/>
    </location>
</feature>
<feature type="domain" description="CNNM transmembrane" evidence="14">
    <location>
        <begin position="1"/>
        <end position="197"/>
    </location>
</feature>
<dbReference type="RefSeq" id="WP_317642962.1">
    <property type="nucleotide sequence ID" value="NZ_AP026800.1"/>
</dbReference>
<dbReference type="SMART" id="SM00116">
    <property type="entry name" value="CBS"/>
    <property type="match status" value="2"/>
</dbReference>
<dbReference type="Pfam" id="PF01595">
    <property type="entry name" value="CNNM"/>
    <property type="match status" value="1"/>
</dbReference>
<dbReference type="SMART" id="SM01091">
    <property type="entry name" value="CorC_HlyC"/>
    <property type="match status" value="1"/>
</dbReference>
<dbReference type="InterPro" id="IPR036318">
    <property type="entry name" value="FAD-bd_PCMH-like_sf"/>
</dbReference>
<dbReference type="EMBL" id="AP026800">
    <property type="protein sequence ID" value="BDR53927.1"/>
    <property type="molecule type" value="Genomic_DNA"/>
</dbReference>
<evidence type="ECO:0000313" key="16">
    <source>
        <dbReference type="Proteomes" id="UP001321748"/>
    </source>
</evidence>
<comment type="subcellular location">
    <subcellularLocation>
        <location evidence="1">Cell membrane</location>
        <topology evidence="1">Multi-pass membrane protein</topology>
    </subcellularLocation>
</comment>
<protein>
    <submittedName>
        <fullName evidence="15">Membrane protein</fullName>
    </submittedName>
</protein>
<evidence type="ECO:0000256" key="6">
    <source>
        <dbReference type="ARBA" id="ARBA00022989"/>
    </source>
</evidence>